<dbReference type="AlphaFoldDB" id="A0A382N8A4"/>
<sequence>MSAFQAEDGGFKSPRGGHRFSQKTAEFWPSLPMAGGKNRGC</sequence>
<accession>A0A382N8A4</accession>
<proteinExistence type="predicted"/>
<organism evidence="2">
    <name type="scientific">marine metagenome</name>
    <dbReference type="NCBI Taxonomy" id="408172"/>
    <lineage>
        <taxon>unclassified sequences</taxon>
        <taxon>metagenomes</taxon>
        <taxon>ecological metagenomes</taxon>
    </lineage>
</organism>
<dbReference type="EMBL" id="UINC01098219">
    <property type="protein sequence ID" value="SVC56575.1"/>
    <property type="molecule type" value="Genomic_DNA"/>
</dbReference>
<gene>
    <name evidence="2" type="ORF">METZ01_LOCUS309429</name>
</gene>
<protein>
    <submittedName>
        <fullName evidence="2">Uncharacterized protein</fullName>
    </submittedName>
</protein>
<evidence type="ECO:0000256" key="1">
    <source>
        <dbReference type="SAM" id="MobiDB-lite"/>
    </source>
</evidence>
<evidence type="ECO:0000313" key="2">
    <source>
        <dbReference type="EMBL" id="SVC56575.1"/>
    </source>
</evidence>
<name>A0A382N8A4_9ZZZZ</name>
<feature type="region of interest" description="Disordered" evidence="1">
    <location>
        <begin position="1"/>
        <end position="41"/>
    </location>
</feature>
<reference evidence="2" key="1">
    <citation type="submission" date="2018-05" db="EMBL/GenBank/DDBJ databases">
        <authorList>
            <person name="Lanie J.A."/>
            <person name="Ng W.-L."/>
            <person name="Kazmierczak K.M."/>
            <person name="Andrzejewski T.M."/>
            <person name="Davidsen T.M."/>
            <person name="Wayne K.J."/>
            <person name="Tettelin H."/>
            <person name="Glass J.I."/>
            <person name="Rusch D."/>
            <person name="Podicherti R."/>
            <person name="Tsui H.-C.T."/>
            <person name="Winkler M.E."/>
        </authorList>
    </citation>
    <scope>NUCLEOTIDE SEQUENCE</scope>
</reference>